<dbReference type="PANTHER" id="PTHR30477">
    <property type="entry name" value="ABC-TRANSPORTER METAL-BINDING PROTEIN"/>
    <property type="match status" value="1"/>
</dbReference>
<dbReference type="GO" id="GO:0055085">
    <property type="term" value="P:transmembrane transport"/>
    <property type="evidence" value="ECO:0007669"/>
    <property type="project" value="InterPro"/>
</dbReference>
<evidence type="ECO:0000256" key="5">
    <source>
        <dbReference type="ARBA" id="ARBA00022692"/>
    </source>
</evidence>
<feature type="transmembrane region" description="Helical" evidence="9">
    <location>
        <begin position="53"/>
        <end position="73"/>
    </location>
</feature>
<evidence type="ECO:0000256" key="9">
    <source>
        <dbReference type="SAM" id="Phobius"/>
    </source>
</evidence>
<dbReference type="Pfam" id="PF00950">
    <property type="entry name" value="ABC-3"/>
    <property type="match status" value="1"/>
</dbReference>
<feature type="transmembrane region" description="Helical" evidence="9">
    <location>
        <begin position="79"/>
        <end position="99"/>
    </location>
</feature>
<feature type="transmembrane region" description="Helical" evidence="9">
    <location>
        <begin position="273"/>
        <end position="291"/>
    </location>
</feature>
<dbReference type="GO" id="GO:0043190">
    <property type="term" value="C:ATP-binding cassette (ABC) transporter complex"/>
    <property type="evidence" value="ECO:0007669"/>
    <property type="project" value="InterPro"/>
</dbReference>
<feature type="transmembrane region" description="Helical" evidence="9">
    <location>
        <begin position="111"/>
        <end position="129"/>
    </location>
</feature>
<comment type="subcellular location">
    <subcellularLocation>
        <location evidence="1 8">Cell membrane</location>
        <topology evidence="1 8">Multi-pass membrane protein</topology>
    </subcellularLocation>
</comment>
<accession>A0A290Q322</accession>
<evidence type="ECO:0000313" key="10">
    <source>
        <dbReference type="EMBL" id="ATC62904.1"/>
    </source>
</evidence>
<feature type="transmembrane region" description="Helical" evidence="9">
    <location>
        <begin position="26"/>
        <end position="46"/>
    </location>
</feature>
<dbReference type="RefSeq" id="WP_096054539.1">
    <property type="nucleotide sequence ID" value="NZ_CP023344.1"/>
</dbReference>
<evidence type="ECO:0000256" key="3">
    <source>
        <dbReference type="ARBA" id="ARBA00022448"/>
    </source>
</evidence>
<dbReference type="InterPro" id="IPR001626">
    <property type="entry name" value="ABC_TroCD"/>
</dbReference>
<keyword evidence="11" id="KW-1185">Reference proteome</keyword>
<name>A0A290Q322_9BACT</name>
<organism evidence="10 11">
    <name type="scientific">Nibricoccus aquaticus</name>
    <dbReference type="NCBI Taxonomy" id="2576891"/>
    <lineage>
        <taxon>Bacteria</taxon>
        <taxon>Pseudomonadati</taxon>
        <taxon>Verrucomicrobiota</taxon>
        <taxon>Opitutia</taxon>
        <taxon>Opitutales</taxon>
        <taxon>Opitutaceae</taxon>
        <taxon>Nibricoccus</taxon>
    </lineage>
</organism>
<feature type="transmembrane region" description="Helical" evidence="9">
    <location>
        <begin position="204"/>
        <end position="232"/>
    </location>
</feature>
<feature type="transmembrane region" description="Helical" evidence="9">
    <location>
        <begin position="244"/>
        <end position="267"/>
    </location>
</feature>
<dbReference type="InterPro" id="IPR037294">
    <property type="entry name" value="ABC_BtuC-like"/>
</dbReference>
<keyword evidence="4" id="KW-1003">Cell membrane</keyword>
<comment type="similarity">
    <text evidence="2 8">Belongs to the ABC-3 integral membrane protein family.</text>
</comment>
<keyword evidence="5 8" id="KW-0812">Transmembrane</keyword>
<dbReference type="AlphaFoldDB" id="A0A290Q322"/>
<proteinExistence type="inferred from homology"/>
<keyword evidence="7 9" id="KW-0472">Membrane</keyword>
<dbReference type="KEGG" id="vbh:CMV30_02400"/>
<dbReference type="GO" id="GO:0010043">
    <property type="term" value="P:response to zinc ion"/>
    <property type="evidence" value="ECO:0007669"/>
    <property type="project" value="TreeGrafter"/>
</dbReference>
<feature type="transmembrane region" description="Helical" evidence="9">
    <location>
        <begin position="161"/>
        <end position="179"/>
    </location>
</feature>
<evidence type="ECO:0000256" key="4">
    <source>
        <dbReference type="ARBA" id="ARBA00022475"/>
    </source>
</evidence>
<sequence length="313" mass="33027">MNSLIPVFDFQRMFVLPWTHDLPFTGSWMLMGFLVTAACGLVGNYLMLRRMALMGDAVSHSVLPGLVIAFLFTGSRGTGAMFLGALLAGVATTVIIETIHRKTRVKQDASIGVTFTTLFAIGVVLVSVYSSQVDLDAECVLYGEIGYIPAITGWGEIPEAILRMGGVLVVVTGLIGVFYKELLVSSFDAGLARSLGINTTAVHYGMMIMLSVVVVSAFEAVGSILVVAMLILPGATAGMLSTRLAVVHGLSVVHAALSAVLGFHLSLVLGSQIGPAMVVAGAGLFGIAWVFSPTQGLLRRWFRRPVAVGEPVV</sequence>
<evidence type="ECO:0000256" key="8">
    <source>
        <dbReference type="RuleBase" id="RU003943"/>
    </source>
</evidence>
<evidence type="ECO:0000256" key="1">
    <source>
        <dbReference type="ARBA" id="ARBA00004651"/>
    </source>
</evidence>
<keyword evidence="3 8" id="KW-0813">Transport</keyword>
<evidence type="ECO:0000256" key="6">
    <source>
        <dbReference type="ARBA" id="ARBA00022989"/>
    </source>
</evidence>
<evidence type="ECO:0000313" key="11">
    <source>
        <dbReference type="Proteomes" id="UP000217265"/>
    </source>
</evidence>
<dbReference type="OrthoDB" id="9788905at2"/>
<dbReference type="SUPFAM" id="SSF81345">
    <property type="entry name" value="ABC transporter involved in vitamin B12 uptake, BtuC"/>
    <property type="match status" value="1"/>
</dbReference>
<dbReference type="EMBL" id="CP023344">
    <property type="protein sequence ID" value="ATC62904.1"/>
    <property type="molecule type" value="Genomic_DNA"/>
</dbReference>
<dbReference type="PANTHER" id="PTHR30477:SF8">
    <property type="entry name" value="METAL TRANSPORT SYSTEM MEMBRANE PROTEIN CT_070-RELATED"/>
    <property type="match status" value="1"/>
</dbReference>
<protein>
    <submittedName>
        <fullName evidence="10">ABC transporter</fullName>
    </submittedName>
</protein>
<evidence type="ECO:0000256" key="7">
    <source>
        <dbReference type="ARBA" id="ARBA00023136"/>
    </source>
</evidence>
<dbReference type="CDD" id="cd06550">
    <property type="entry name" value="TM_ABC_iron-siderophores_like"/>
    <property type="match status" value="1"/>
</dbReference>
<keyword evidence="6 9" id="KW-1133">Transmembrane helix</keyword>
<evidence type="ECO:0000256" key="2">
    <source>
        <dbReference type="ARBA" id="ARBA00008034"/>
    </source>
</evidence>
<reference evidence="10 11" key="1">
    <citation type="submission" date="2017-09" db="EMBL/GenBank/DDBJ databases">
        <title>Complete genome sequence of Verrucomicrobial strain HZ-65, isolated from freshwater.</title>
        <authorList>
            <person name="Choi A."/>
        </authorList>
    </citation>
    <scope>NUCLEOTIDE SEQUENCE [LARGE SCALE GENOMIC DNA]</scope>
    <source>
        <strain evidence="10 11">HZ-65</strain>
    </source>
</reference>
<dbReference type="Gene3D" id="1.10.3470.10">
    <property type="entry name" value="ABC transporter involved in vitamin B12 uptake, BtuC"/>
    <property type="match status" value="1"/>
</dbReference>
<dbReference type="Proteomes" id="UP000217265">
    <property type="component" value="Chromosome"/>
</dbReference>
<gene>
    <name evidence="10" type="ORF">CMV30_02400</name>
</gene>